<organism evidence="2 3">
    <name type="scientific">Cymbomonas tetramitiformis</name>
    <dbReference type="NCBI Taxonomy" id="36881"/>
    <lineage>
        <taxon>Eukaryota</taxon>
        <taxon>Viridiplantae</taxon>
        <taxon>Chlorophyta</taxon>
        <taxon>Pyramimonadophyceae</taxon>
        <taxon>Pyramimonadales</taxon>
        <taxon>Pyramimonadaceae</taxon>
        <taxon>Cymbomonas</taxon>
    </lineage>
</organism>
<dbReference type="AlphaFoldDB" id="A0AAE0CDH9"/>
<evidence type="ECO:0000313" key="2">
    <source>
        <dbReference type="EMBL" id="KAK3253016.1"/>
    </source>
</evidence>
<keyword evidence="3" id="KW-1185">Reference proteome</keyword>
<name>A0AAE0CDH9_9CHLO</name>
<reference evidence="2 3" key="1">
    <citation type="journal article" date="2015" name="Genome Biol. Evol.">
        <title>Comparative Genomics of a Bacterivorous Green Alga Reveals Evolutionary Causalities and Consequences of Phago-Mixotrophic Mode of Nutrition.</title>
        <authorList>
            <person name="Burns J.A."/>
            <person name="Paasch A."/>
            <person name="Narechania A."/>
            <person name="Kim E."/>
        </authorList>
    </citation>
    <scope>NUCLEOTIDE SEQUENCE [LARGE SCALE GENOMIC DNA]</scope>
    <source>
        <strain evidence="2 3">PLY_AMNH</strain>
    </source>
</reference>
<gene>
    <name evidence="2" type="ORF">CYMTET_37716</name>
</gene>
<feature type="region of interest" description="Disordered" evidence="1">
    <location>
        <begin position="94"/>
        <end position="120"/>
    </location>
</feature>
<evidence type="ECO:0000256" key="1">
    <source>
        <dbReference type="SAM" id="MobiDB-lite"/>
    </source>
</evidence>
<comment type="caution">
    <text evidence="2">The sequence shown here is derived from an EMBL/GenBank/DDBJ whole genome shotgun (WGS) entry which is preliminary data.</text>
</comment>
<protein>
    <submittedName>
        <fullName evidence="2">Uncharacterized protein</fullName>
    </submittedName>
</protein>
<evidence type="ECO:0000313" key="3">
    <source>
        <dbReference type="Proteomes" id="UP001190700"/>
    </source>
</evidence>
<sequence length="120" mass="13492">MEEFLRFVARDNPGFATGFVNEYYPQRAAFVTELMLADEQVPGTAKVPDVADPGMFWKGRWCSAYALPLVSMTQAAIEEDDFKVPAEKSLVILKSKKQRGRPKKPTSAWERQSSSDDSDN</sequence>
<dbReference type="EMBL" id="LGRX02025049">
    <property type="protein sequence ID" value="KAK3253016.1"/>
    <property type="molecule type" value="Genomic_DNA"/>
</dbReference>
<dbReference type="Proteomes" id="UP001190700">
    <property type="component" value="Unassembled WGS sequence"/>
</dbReference>
<feature type="compositionally biased region" description="Basic residues" evidence="1">
    <location>
        <begin position="94"/>
        <end position="104"/>
    </location>
</feature>
<proteinExistence type="predicted"/>
<accession>A0AAE0CDH9</accession>